<dbReference type="EMBL" id="KE646883">
    <property type="protein sequence ID" value="EQB62324.1"/>
    <property type="molecule type" value="Genomic_DNA"/>
</dbReference>
<protein>
    <submittedName>
        <fullName evidence="1">Uncharacterized protein</fullName>
    </submittedName>
</protein>
<sequence>NELGLIYGCKTRIIPYVLTWDGIALEISDRIEAYIQSVTLKNFRECVDGVKKRRRFNISREREERKYTYQNYEITLK</sequence>
<dbReference type="Proteomes" id="UP000053780">
    <property type="component" value="Unassembled WGS sequence"/>
</dbReference>
<dbReference type="AlphaFoldDB" id="T0LDH4"/>
<dbReference type="VEuPathDB" id="MicrosporidiaDB:NAPIS_ORF00096"/>
<keyword evidence="2" id="KW-1185">Reference proteome</keyword>
<evidence type="ECO:0000313" key="1">
    <source>
        <dbReference type="EMBL" id="EQB62324.1"/>
    </source>
</evidence>
<dbReference type="OrthoDB" id="10532113at2759"/>
<evidence type="ECO:0000313" key="2">
    <source>
        <dbReference type="Proteomes" id="UP000053780"/>
    </source>
</evidence>
<name>T0LDH4_9MICR</name>
<feature type="non-terminal residue" evidence="1">
    <location>
        <position position="1"/>
    </location>
</feature>
<dbReference type="HOGENOM" id="CLU_162162_1_0_1"/>
<gene>
    <name evidence="1" type="ORF">NAPIS_ORF00096</name>
</gene>
<reference evidence="1 2" key="1">
    <citation type="journal article" date="2013" name="BMC Genomics">
        <title>Genome sequencing and comparative genomics of honey bee microsporidia, Nosema apis reveal novel insights into host-parasite interactions.</title>
        <authorList>
            <person name="Chen Yp."/>
            <person name="Pettis J.S."/>
            <person name="Zhao Y."/>
            <person name="Liu X."/>
            <person name="Tallon L.J."/>
            <person name="Sadzewicz L.D."/>
            <person name="Li R."/>
            <person name="Zheng H."/>
            <person name="Huang S."/>
            <person name="Zhang X."/>
            <person name="Hamilton M.C."/>
            <person name="Pernal S.F."/>
            <person name="Melathopoulos A.P."/>
            <person name="Yan X."/>
            <person name="Evans J.D."/>
        </authorList>
    </citation>
    <scope>NUCLEOTIDE SEQUENCE [LARGE SCALE GENOMIC DNA]</scope>
    <source>
        <strain evidence="1 2">BRL 01</strain>
    </source>
</reference>
<accession>T0LDH4</accession>
<organism evidence="1 2">
    <name type="scientific">Vairimorpha apis BRL 01</name>
    <dbReference type="NCBI Taxonomy" id="1037528"/>
    <lineage>
        <taxon>Eukaryota</taxon>
        <taxon>Fungi</taxon>
        <taxon>Fungi incertae sedis</taxon>
        <taxon>Microsporidia</taxon>
        <taxon>Nosematidae</taxon>
        <taxon>Vairimorpha</taxon>
    </lineage>
</organism>
<proteinExistence type="predicted"/>